<keyword evidence="3" id="KW-0804">Transcription</keyword>
<dbReference type="PANTHER" id="PTHR38445">
    <property type="entry name" value="HTH-TYPE TRANSCRIPTIONAL REPRESSOR YTRA"/>
    <property type="match status" value="1"/>
</dbReference>
<evidence type="ECO:0000256" key="2">
    <source>
        <dbReference type="ARBA" id="ARBA00023125"/>
    </source>
</evidence>
<evidence type="ECO:0000313" key="6">
    <source>
        <dbReference type="Proteomes" id="UP000823886"/>
    </source>
</evidence>
<evidence type="ECO:0000259" key="4">
    <source>
        <dbReference type="PROSITE" id="PS50949"/>
    </source>
</evidence>
<dbReference type="Gene3D" id="1.10.10.10">
    <property type="entry name" value="Winged helix-like DNA-binding domain superfamily/Winged helix DNA-binding domain"/>
    <property type="match status" value="1"/>
</dbReference>
<evidence type="ECO:0000256" key="3">
    <source>
        <dbReference type="ARBA" id="ARBA00023163"/>
    </source>
</evidence>
<name>A0A9D2PK84_9FIRM</name>
<reference evidence="5" key="2">
    <citation type="submission" date="2021-04" db="EMBL/GenBank/DDBJ databases">
        <authorList>
            <person name="Gilroy R."/>
        </authorList>
    </citation>
    <scope>NUCLEOTIDE SEQUENCE</scope>
    <source>
        <strain evidence="5">ChiBcec2-3848</strain>
    </source>
</reference>
<organism evidence="5 6">
    <name type="scientific">Candidatus Blautia merdavium</name>
    <dbReference type="NCBI Taxonomy" id="2838494"/>
    <lineage>
        <taxon>Bacteria</taxon>
        <taxon>Bacillati</taxon>
        <taxon>Bacillota</taxon>
        <taxon>Clostridia</taxon>
        <taxon>Lachnospirales</taxon>
        <taxon>Lachnospiraceae</taxon>
        <taxon>Blautia</taxon>
    </lineage>
</organism>
<dbReference type="EMBL" id="DWVZ01000005">
    <property type="protein sequence ID" value="HJC62056.1"/>
    <property type="molecule type" value="Genomic_DNA"/>
</dbReference>
<dbReference type="PANTHER" id="PTHR38445:SF12">
    <property type="entry name" value="GNTR-FAMILY TRANSCRIPTIONAL REGULATOR"/>
    <property type="match status" value="1"/>
</dbReference>
<feature type="domain" description="HTH gntR-type" evidence="4">
    <location>
        <begin position="11"/>
        <end position="79"/>
    </location>
</feature>
<dbReference type="InterPro" id="IPR000524">
    <property type="entry name" value="Tscrpt_reg_HTH_GntR"/>
</dbReference>
<dbReference type="GO" id="GO:0003677">
    <property type="term" value="F:DNA binding"/>
    <property type="evidence" value="ECO:0007669"/>
    <property type="project" value="UniProtKB-KW"/>
</dbReference>
<dbReference type="SMART" id="SM00345">
    <property type="entry name" value="HTH_GNTR"/>
    <property type="match status" value="1"/>
</dbReference>
<sequence length="124" mass="13761">MILELDFKSSLPVYVQLRNEIVRGIGSGELAFGEQLPTVRSLAADLGVNAMTVSKAYQLLDSQGYIRTDRRRGTAVCARGEMPDFLENPQSRKELVLLAREAALGGYSREEFLKLCSDAYTELT</sequence>
<dbReference type="PROSITE" id="PS50949">
    <property type="entry name" value="HTH_GNTR"/>
    <property type="match status" value="1"/>
</dbReference>
<reference evidence="5" key="1">
    <citation type="journal article" date="2021" name="PeerJ">
        <title>Extensive microbial diversity within the chicken gut microbiome revealed by metagenomics and culture.</title>
        <authorList>
            <person name="Gilroy R."/>
            <person name="Ravi A."/>
            <person name="Getino M."/>
            <person name="Pursley I."/>
            <person name="Horton D.L."/>
            <person name="Alikhan N.F."/>
            <person name="Baker D."/>
            <person name="Gharbi K."/>
            <person name="Hall N."/>
            <person name="Watson M."/>
            <person name="Adriaenssens E.M."/>
            <person name="Foster-Nyarko E."/>
            <person name="Jarju S."/>
            <person name="Secka A."/>
            <person name="Antonio M."/>
            <person name="Oren A."/>
            <person name="Chaudhuri R.R."/>
            <person name="La Ragione R."/>
            <person name="Hildebrand F."/>
            <person name="Pallen M.J."/>
        </authorList>
    </citation>
    <scope>NUCLEOTIDE SEQUENCE</scope>
    <source>
        <strain evidence="5">ChiBcec2-3848</strain>
    </source>
</reference>
<dbReference type="GO" id="GO:0003700">
    <property type="term" value="F:DNA-binding transcription factor activity"/>
    <property type="evidence" value="ECO:0007669"/>
    <property type="project" value="InterPro"/>
</dbReference>
<dbReference type="CDD" id="cd07377">
    <property type="entry name" value="WHTH_GntR"/>
    <property type="match status" value="1"/>
</dbReference>
<dbReference type="Pfam" id="PF00392">
    <property type="entry name" value="GntR"/>
    <property type="match status" value="1"/>
</dbReference>
<evidence type="ECO:0000256" key="1">
    <source>
        <dbReference type="ARBA" id="ARBA00023015"/>
    </source>
</evidence>
<dbReference type="InterPro" id="IPR036388">
    <property type="entry name" value="WH-like_DNA-bd_sf"/>
</dbReference>
<accession>A0A9D2PK84</accession>
<dbReference type="InterPro" id="IPR036390">
    <property type="entry name" value="WH_DNA-bd_sf"/>
</dbReference>
<keyword evidence="2" id="KW-0238">DNA-binding</keyword>
<proteinExistence type="predicted"/>
<gene>
    <name evidence="5" type="ORF">H9753_00365</name>
</gene>
<dbReference type="Proteomes" id="UP000823886">
    <property type="component" value="Unassembled WGS sequence"/>
</dbReference>
<comment type="caution">
    <text evidence="5">The sequence shown here is derived from an EMBL/GenBank/DDBJ whole genome shotgun (WGS) entry which is preliminary data.</text>
</comment>
<protein>
    <submittedName>
        <fullName evidence="5">GntR family transcriptional regulator</fullName>
    </submittedName>
</protein>
<dbReference type="SUPFAM" id="SSF46785">
    <property type="entry name" value="Winged helix' DNA-binding domain"/>
    <property type="match status" value="1"/>
</dbReference>
<dbReference type="AlphaFoldDB" id="A0A9D2PK84"/>
<keyword evidence="1" id="KW-0805">Transcription regulation</keyword>
<evidence type="ECO:0000313" key="5">
    <source>
        <dbReference type="EMBL" id="HJC62056.1"/>
    </source>
</evidence>